<dbReference type="SUPFAM" id="SSF55729">
    <property type="entry name" value="Acyl-CoA N-acyltransferases (Nat)"/>
    <property type="match status" value="1"/>
</dbReference>
<protein>
    <submittedName>
        <fullName evidence="2">GNAT family N-acetyltransferase</fullName>
    </submittedName>
</protein>
<keyword evidence="3" id="KW-1185">Reference proteome</keyword>
<dbReference type="InterPro" id="IPR016181">
    <property type="entry name" value="Acyl_CoA_acyltransferase"/>
</dbReference>
<evidence type="ECO:0000313" key="3">
    <source>
        <dbReference type="Proteomes" id="UP001176429"/>
    </source>
</evidence>
<accession>A0ABT9BCV9</accession>
<evidence type="ECO:0000259" key="1">
    <source>
        <dbReference type="PROSITE" id="PS51186"/>
    </source>
</evidence>
<proteinExistence type="predicted"/>
<organism evidence="2 3">
    <name type="scientific">Hymenobacter aranciens</name>
    <dbReference type="NCBI Taxonomy" id="3063996"/>
    <lineage>
        <taxon>Bacteria</taxon>
        <taxon>Pseudomonadati</taxon>
        <taxon>Bacteroidota</taxon>
        <taxon>Cytophagia</taxon>
        <taxon>Cytophagales</taxon>
        <taxon>Hymenobacteraceae</taxon>
        <taxon>Hymenobacter</taxon>
    </lineage>
</organism>
<dbReference type="Gene3D" id="3.40.630.30">
    <property type="match status" value="1"/>
</dbReference>
<dbReference type="InterPro" id="IPR000182">
    <property type="entry name" value="GNAT_dom"/>
</dbReference>
<dbReference type="CDD" id="cd04301">
    <property type="entry name" value="NAT_SF"/>
    <property type="match status" value="1"/>
</dbReference>
<sequence length="159" mass="17823">MTIRPYTPADRAACLAIFESNMPRYFAPDELPGFARWLDAQDAGRLAYAESLAEPYFVVEVAGQVVACGGLGIYLKQPLLTMAWGMVRNDLHHQGTGRALLQHRLQFAATHHPSYAVVLDTSQHTYPFFEKLGFQVTKVTPDGYGPGLHRYDMQRPAQR</sequence>
<evidence type="ECO:0000313" key="2">
    <source>
        <dbReference type="EMBL" id="MDO7874541.1"/>
    </source>
</evidence>
<dbReference type="Pfam" id="PF13508">
    <property type="entry name" value="Acetyltransf_7"/>
    <property type="match status" value="1"/>
</dbReference>
<dbReference type="PROSITE" id="PS51186">
    <property type="entry name" value="GNAT"/>
    <property type="match status" value="1"/>
</dbReference>
<gene>
    <name evidence="2" type="ORF">Q5H93_07345</name>
</gene>
<dbReference type="Proteomes" id="UP001176429">
    <property type="component" value="Unassembled WGS sequence"/>
</dbReference>
<feature type="domain" description="N-acetyltransferase" evidence="1">
    <location>
        <begin position="1"/>
        <end position="158"/>
    </location>
</feature>
<name>A0ABT9BCV9_9BACT</name>
<comment type="caution">
    <text evidence="2">The sequence shown here is derived from an EMBL/GenBank/DDBJ whole genome shotgun (WGS) entry which is preliminary data.</text>
</comment>
<reference evidence="2" key="1">
    <citation type="submission" date="2023-07" db="EMBL/GenBank/DDBJ databases">
        <authorList>
            <person name="Kim M.K."/>
        </authorList>
    </citation>
    <scope>NUCLEOTIDE SEQUENCE</scope>
    <source>
        <strain evidence="2">ASUV-10-1</strain>
    </source>
</reference>
<dbReference type="EMBL" id="JAUQSY010000004">
    <property type="protein sequence ID" value="MDO7874541.1"/>
    <property type="molecule type" value="Genomic_DNA"/>
</dbReference>
<dbReference type="RefSeq" id="WP_305005857.1">
    <property type="nucleotide sequence ID" value="NZ_JAUQSY010000004.1"/>
</dbReference>